<dbReference type="InterPro" id="IPR037066">
    <property type="entry name" value="Plug_dom_sf"/>
</dbReference>
<dbReference type="InterPro" id="IPR000531">
    <property type="entry name" value="Beta-barrel_TonB"/>
</dbReference>
<sequence>MKYMNQSIQGLRMLNREHHKPLLLSLFYTGAILSSSSLYGDNHLDNFSEDYFYDELPVVLSATRLSQSQSDTPTAMTVIDRKMIQASTALNIPDLLRLVPGFTVGFYAGSRATVTYHGHADEYARDMQVLINGRSIYDPVYGGIPWSEIPLSLDEILRIEVIRGPNAAAYGSNSYAGVINIVTDRNRDMLGTMISSTIGYGKTRYIDARHSATEGKLDYSLSASYKEDEGFDNREDAGRTKWLKLAGDYHFNEHNSLNAEVAAVNGDYDEKFSNPLQENRILETKYNYQQLTWDHIVSESNKLSVQFYHNYYEVDDVYYTPTISEQIISIDEFQEFDEELRPDVFAAFISNGLYDFDSLLQALNLTDSPLIFSWIGLESHRYDLEVEHTLEPFDDLRIAWGVGARHDSGKSRWLFQNDETVSRDLYRLFINSEWYAADDIVVNAGTMLEKFEGKRRVLSPRLGINYHLTPENTLRISGSRAYRMPTLFEDNVNLSLYHASDEDPLNTWIISTEDLDPQKIDRIEVGYFGHFTDYGLNFDICLLHEEYSDIIDQYVNFDIPDPDRGITDPIDLAILNQFNSFYQRGALTYTNFGKVEVNGIEFEMDFRPTNRDLVFLGFSYLNVSGNEIKRLKDGVYSYRENADVKIPQRTFSLLASHAFDDGVTMSLGYYFTDEMQWPGEGDSVPNYSRLDVKFNKRLKLQQSKLDVALILQNIHGKNIDFYNSDRHEEYNIWERRAYVQAKLNY</sequence>
<feature type="domain" description="TonB-dependent receptor plug" evidence="11">
    <location>
        <begin position="69"/>
        <end position="178"/>
    </location>
</feature>
<dbReference type="PANTHER" id="PTHR30069:SF27">
    <property type="entry name" value="BLL4766 PROTEIN"/>
    <property type="match status" value="1"/>
</dbReference>
<evidence type="ECO:0000313" key="12">
    <source>
        <dbReference type="EMBL" id="ODB97418.1"/>
    </source>
</evidence>
<dbReference type="Pfam" id="PF07715">
    <property type="entry name" value="Plug"/>
    <property type="match status" value="1"/>
</dbReference>
<gene>
    <name evidence="12" type="ORF">A3196_11995</name>
</gene>
<dbReference type="PROSITE" id="PS52016">
    <property type="entry name" value="TONB_DEPENDENT_REC_3"/>
    <property type="match status" value="1"/>
</dbReference>
<keyword evidence="2 8" id="KW-0813">Transport</keyword>
<evidence type="ECO:0000256" key="1">
    <source>
        <dbReference type="ARBA" id="ARBA00004571"/>
    </source>
</evidence>
<evidence type="ECO:0000313" key="13">
    <source>
        <dbReference type="Proteomes" id="UP000094849"/>
    </source>
</evidence>
<dbReference type="AlphaFoldDB" id="A0A1E2URK8"/>
<dbReference type="Pfam" id="PF00593">
    <property type="entry name" value="TonB_dep_Rec_b-barrel"/>
    <property type="match status" value="1"/>
</dbReference>
<keyword evidence="7 8" id="KW-0998">Cell outer membrane</keyword>
<dbReference type="EMBL" id="LVJZ01000003">
    <property type="protein sequence ID" value="ODB97418.1"/>
    <property type="molecule type" value="Genomic_DNA"/>
</dbReference>
<proteinExistence type="inferred from homology"/>
<accession>A0A1E2URK8</accession>
<evidence type="ECO:0000256" key="3">
    <source>
        <dbReference type="ARBA" id="ARBA00022452"/>
    </source>
</evidence>
<keyword evidence="4 8" id="KW-0812">Transmembrane</keyword>
<dbReference type="Proteomes" id="UP000094849">
    <property type="component" value="Unassembled WGS sequence"/>
</dbReference>
<reference evidence="12 13" key="1">
    <citation type="submission" date="2016-03" db="EMBL/GenBank/DDBJ databases">
        <title>Chemosynthetic sulphur-oxidizing symbionts of marine invertebrate animals are capable of nitrogen fixation.</title>
        <authorList>
            <person name="Petersen J.M."/>
            <person name="Kemper A."/>
            <person name="Gruber-Vodicka H."/>
            <person name="Cardini U."/>
            <person name="Geest Mvander."/>
            <person name="Kleiner M."/>
            <person name="Bulgheresi S."/>
            <person name="Fussmann M."/>
            <person name="Herbold C."/>
            <person name="Seah B.K.B."/>
            <person name="Antony C.Paul."/>
            <person name="Liu D."/>
            <person name="Belitz A."/>
            <person name="Weber M."/>
        </authorList>
    </citation>
    <scope>NUCLEOTIDE SEQUENCE [LARGE SCALE GENOMIC DNA]</scope>
    <source>
        <strain evidence="12">G_D</strain>
    </source>
</reference>
<dbReference type="Gene3D" id="2.170.130.10">
    <property type="entry name" value="TonB-dependent receptor, plug domain"/>
    <property type="match status" value="1"/>
</dbReference>
<evidence type="ECO:0000256" key="5">
    <source>
        <dbReference type="ARBA" id="ARBA00023077"/>
    </source>
</evidence>
<keyword evidence="3 8" id="KW-1134">Transmembrane beta strand</keyword>
<comment type="caution">
    <text evidence="12">The sequence shown here is derived from an EMBL/GenBank/DDBJ whole genome shotgun (WGS) entry which is preliminary data.</text>
</comment>
<protein>
    <recommendedName>
        <fullName evidence="14">TonB-dependent receptor</fullName>
    </recommendedName>
</protein>
<dbReference type="GO" id="GO:0015344">
    <property type="term" value="F:siderophore uptake transmembrane transporter activity"/>
    <property type="evidence" value="ECO:0007669"/>
    <property type="project" value="TreeGrafter"/>
</dbReference>
<feature type="domain" description="TonB-dependent receptor-like beta-barrel" evidence="10">
    <location>
        <begin position="230"/>
        <end position="711"/>
    </location>
</feature>
<evidence type="ECO:0000259" key="10">
    <source>
        <dbReference type="Pfam" id="PF00593"/>
    </source>
</evidence>
<dbReference type="PANTHER" id="PTHR30069">
    <property type="entry name" value="TONB-DEPENDENT OUTER MEMBRANE RECEPTOR"/>
    <property type="match status" value="1"/>
</dbReference>
<keyword evidence="6 8" id="KW-0472">Membrane</keyword>
<organism evidence="12 13">
    <name type="scientific">Candidatus Thiodiazotropha endoloripes</name>
    <dbReference type="NCBI Taxonomy" id="1818881"/>
    <lineage>
        <taxon>Bacteria</taxon>
        <taxon>Pseudomonadati</taxon>
        <taxon>Pseudomonadota</taxon>
        <taxon>Gammaproteobacteria</taxon>
        <taxon>Chromatiales</taxon>
        <taxon>Sedimenticolaceae</taxon>
        <taxon>Candidatus Thiodiazotropha</taxon>
    </lineage>
</organism>
<evidence type="ECO:0000256" key="2">
    <source>
        <dbReference type="ARBA" id="ARBA00022448"/>
    </source>
</evidence>
<dbReference type="Gene3D" id="2.40.170.20">
    <property type="entry name" value="TonB-dependent receptor, beta-barrel domain"/>
    <property type="match status" value="1"/>
</dbReference>
<evidence type="ECO:0008006" key="14">
    <source>
        <dbReference type="Google" id="ProtNLM"/>
    </source>
</evidence>
<comment type="similarity">
    <text evidence="8 9">Belongs to the TonB-dependent receptor family.</text>
</comment>
<dbReference type="GO" id="GO:0009279">
    <property type="term" value="C:cell outer membrane"/>
    <property type="evidence" value="ECO:0007669"/>
    <property type="project" value="UniProtKB-SubCell"/>
</dbReference>
<keyword evidence="13" id="KW-1185">Reference proteome</keyword>
<dbReference type="InterPro" id="IPR012910">
    <property type="entry name" value="Plug_dom"/>
</dbReference>
<dbReference type="InterPro" id="IPR036942">
    <property type="entry name" value="Beta-barrel_TonB_sf"/>
</dbReference>
<evidence type="ECO:0000256" key="8">
    <source>
        <dbReference type="PROSITE-ProRule" id="PRU01360"/>
    </source>
</evidence>
<name>A0A1E2URK8_9GAMM</name>
<comment type="subcellular location">
    <subcellularLocation>
        <location evidence="1 8">Cell outer membrane</location>
        <topology evidence="1 8">Multi-pass membrane protein</topology>
    </subcellularLocation>
</comment>
<dbReference type="GO" id="GO:0044718">
    <property type="term" value="P:siderophore transmembrane transport"/>
    <property type="evidence" value="ECO:0007669"/>
    <property type="project" value="TreeGrafter"/>
</dbReference>
<dbReference type="InterPro" id="IPR039426">
    <property type="entry name" value="TonB-dep_rcpt-like"/>
</dbReference>
<evidence type="ECO:0000259" key="11">
    <source>
        <dbReference type="Pfam" id="PF07715"/>
    </source>
</evidence>
<evidence type="ECO:0000256" key="6">
    <source>
        <dbReference type="ARBA" id="ARBA00023136"/>
    </source>
</evidence>
<dbReference type="SUPFAM" id="SSF56935">
    <property type="entry name" value="Porins"/>
    <property type="match status" value="1"/>
</dbReference>
<dbReference type="STRING" id="1818881.A3196_11995"/>
<evidence type="ECO:0000256" key="9">
    <source>
        <dbReference type="RuleBase" id="RU003357"/>
    </source>
</evidence>
<evidence type="ECO:0000256" key="7">
    <source>
        <dbReference type="ARBA" id="ARBA00023237"/>
    </source>
</evidence>
<keyword evidence="5 9" id="KW-0798">TonB box</keyword>
<evidence type="ECO:0000256" key="4">
    <source>
        <dbReference type="ARBA" id="ARBA00022692"/>
    </source>
</evidence>